<dbReference type="EMBL" id="CR936257">
    <property type="protein sequence ID" value="CAI50681.1"/>
    <property type="molecule type" value="Genomic_DNA"/>
</dbReference>
<evidence type="ECO:0000256" key="1">
    <source>
        <dbReference type="SAM" id="Phobius"/>
    </source>
</evidence>
<evidence type="ECO:0000313" key="3">
    <source>
        <dbReference type="Proteomes" id="UP000002698"/>
    </source>
</evidence>
<dbReference type="AlphaFoldDB" id="A0A1U7EZD5"/>
<dbReference type="Proteomes" id="UP000002698">
    <property type="component" value="Chromosome"/>
</dbReference>
<proteinExistence type="predicted"/>
<keyword evidence="1" id="KW-0472">Membrane</keyword>
<evidence type="ECO:0000313" key="2">
    <source>
        <dbReference type="EMBL" id="CAI50681.1"/>
    </source>
</evidence>
<keyword evidence="1" id="KW-1133">Transmembrane helix</keyword>
<sequence>MSELLSGPGLFLVFLSLVLLAFPSAFLYMALRERRVFKRLSSRLFG</sequence>
<feature type="transmembrane region" description="Helical" evidence="1">
    <location>
        <begin position="12"/>
        <end position="31"/>
    </location>
</feature>
<dbReference type="KEGG" id="nph:NP_5180A"/>
<reference evidence="2 3" key="1">
    <citation type="journal article" date="2005" name="Genome Res.">
        <title>Living with two extremes: conclusions from the genome sequence of Natronomonas pharaonis.</title>
        <authorList>
            <person name="Falb M."/>
            <person name="Pfeiffer F."/>
            <person name="Palm P."/>
            <person name="Rodewald K."/>
            <person name="Hickmann V."/>
            <person name="Tittor J."/>
            <person name="Oesterhelt D."/>
        </authorList>
    </citation>
    <scope>NUCLEOTIDE SEQUENCE [LARGE SCALE GENOMIC DNA]</scope>
    <source>
        <strain evidence="3">ATCC 35678 / DSM 2160 / CIP 103997 / JCM 8858 / NBRC 14720 / NCIMB 2260 / Gabara</strain>
    </source>
</reference>
<dbReference type="GeneID" id="43500105"/>
<dbReference type="RefSeq" id="WP_011324291.1">
    <property type="nucleotide sequence ID" value="NC_007426.1"/>
</dbReference>
<organism evidence="2 3">
    <name type="scientific">Natronomonas pharaonis (strain ATCC 35678 / DSM 2160 / CIP 103997 / JCM 8858 / NBRC 14720 / NCIMB 2260 / Gabara)</name>
    <name type="common">Halobacterium pharaonis</name>
    <dbReference type="NCBI Taxonomy" id="348780"/>
    <lineage>
        <taxon>Archaea</taxon>
        <taxon>Methanobacteriati</taxon>
        <taxon>Methanobacteriota</taxon>
        <taxon>Stenosarchaea group</taxon>
        <taxon>Halobacteria</taxon>
        <taxon>Halobacteriales</taxon>
        <taxon>Natronomonadaceae</taxon>
        <taxon>Natronomonas</taxon>
    </lineage>
</organism>
<keyword evidence="3" id="KW-1185">Reference proteome</keyword>
<gene>
    <name evidence="2" type="ordered locus">NP_5180A</name>
</gene>
<name>A0A1U7EZD5_NATPD</name>
<dbReference type="STRING" id="348780.NP_5180A"/>
<accession>A0A1U7EZD5</accession>
<keyword evidence="1" id="KW-0812">Transmembrane</keyword>
<protein>
    <submittedName>
        <fullName evidence="2">Uncharacterized protein</fullName>
    </submittedName>
</protein>
<dbReference type="HOGENOM" id="CLU_3178677_0_0_2"/>
<dbReference type="EnsemblBacteria" id="CAI50681">
    <property type="protein sequence ID" value="CAI50681"/>
    <property type="gene ID" value="NP_5180A"/>
</dbReference>